<protein>
    <submittedName>
        <fullName evidence="3">Cytochrome c</fullName>
    </submittedName>
</protein>
<dbReference type="Pfam" id="PF11783">
    <property type="entry name" value="Cytochrome_cB"/>
    <property type="match status" value="1"/>
</dbReference>
<dbReference type="SUPFAM" id="SSF48695">
    <property type="entry name" value="Multiheme cytochromes"/>
    <property type="match status" value="1"/>
</dbReference>
<evidence type="ECO:0000256" key="2">
    <source>
        <dbReference type="SAM" id="SignalP"/>
    </source>
</evidence>
<feature type="signal peptide" evidence="2">
    <location>
        <begin position="1"/>
        <end position="22"/>
    </location>
</feature>
<evidence type="ECO:0000313" key="3">
    <source>
        <dbReference type="EMBL" id="BDG09172.1"/>
    </source>
</evidence>
<evidence type="ECO:0000256" key="1">
    <source>
        <dbReference type="ARBA" id="ARBA00022729"/>
    </source>
</evidence>
<dbReference type="RefSeq" id="WP_248340886.1">
    <property type="nucleotide sequence ID" value="NZ_AP025592.1"/>
</dbReference>
<name>A0ABN6NB45_9BACT</name>
<organism evidence="3 4">
    <name type="scientific">Anaeromyxobacter paludicola</name>
    <dbReference type="NCBI Taxonomy" id="2918171"/>
    <lineage>
        <taxon>Bacteria</taxon>
        <taxon>Pseudomonadati</taxon>
        <taxon>Myxococcota</taxon>
        <taxon>Myxococcia</taxon>
        <taxon>Myxococcales</taxon>
        <taxon>Cystobacterineae</taxon>
        <taxon>Anaeromyxobacteraceae</taxon>
        <taxon>Anaeromyxobacter</taxon>
    </lineage>
</organism>
<evidence type="ECO:0000313" key="4">
    <source>
        <dbReference type="Proteomes" id="UP001162734"/>
    </source>
</evidence>
<sequence>MNNLARLGAALAALIWAGGARAGEHPGRAQIEKDGYRGPSTCEACHPGKAKEILGTVHWKHASKVDNVEHLDPKVEHGMKDRIYTMCNGNDVVNDLKEIPKNAAGKTKLTGCNTCHPGNHLEGVGSTGPAAEAAVDCLICHSSAYDLRQRKPYKDPQGRVLMGQDRSTQAALAVGKPTVKNCMFCHESAGGGVLVKRGFAFNKENDVHAARGMVCVDCHGSKDHRIPTGFDPNNWANDGVRVACTDCHGEKPHKSADYNRHVARIACQTCHIPRTGGAVAKDFTEWTRGSDQFYEPTTLKREANETTPVYAWYDKTVRNEPRFIGPHGSRKDGKSKIYPFKIYMGKAYYDRGTGQLLSMDFAPPMATGDTRAGVASAARTLGMKEPERVAKEAVPGWQTVYFGSNHLVTRGKALNCSNCHGPNGVLDFRSLGYSDAEVTKLTNPDFWFEQLIEAQKSEW</sequence>
<feature type="chain" id="PRO_5047002867" evidence="2">
    <location>
        <begin position="23"/>
        <end position="459"/>
    </location>
</feature>
<dbReference type="InterPro" id="IPR051829">
    <property type="entry name" value="Multiheme_Cytochr_ET"/>
</dbReference>
<dbReference type="InterPro" id="IPR036280">
    <property type="entry name" value="Multihaem_cyt_sf"/>
</dbReference>
<reference evidence="4" key="1">
    <citation type="journal article" date="2022" name="Int. J. Syst. Evol. Microbiol.">
        <title>Anaeromyxobacter oryzae sp. nov., Anaeromyxobacter diazotrophicus sp. nov. and Anaeromyxobacter paludicola sp. nov., isolated from paddy soils.</title>
        <authorList>
            <person name="Itoh H."/>
            <person name="Xu Z."/>
            <person name="Mise K."/>
            <person name="Masuda Y."/>
            <person name="Ushijima N."/>
            <person name="Hayakawa C."/>
            <person name="Shiratori Y."/>
            <person name="Senoo K."/>
        </authorList>
    </citation>
    <scope>NUCLEOTIDE SEQUENCE [LARGE SCALE GENOMIC DNA]</scope>
    <source>
        <strain evidence="4">Red630</strain>
    </source>
</reference>
<keyword evidence="4" id="KW-1185">Reference proteome</keyword>
<gene>
    <name evidence="3" type="ORF">AMPC_22850</name>
</gene>
<dbReference type="InterPro" id="IPR024673">
    <property type="entry name" value="Octahem_Cyt_c"/>
</dbReference>
<dbReference type="Proteomes" id="UP001162734">
    <property type="component" value="Chromosome"/>
</dbReference>
<dbReference type="EMBL" id="AP025592">
    <property type="protein sequence ID" value="BDG09172.1"/>
    <property type="molecule type" value="Genomic_DNA"/>
</dbReference>
<dbReference type="PIRSF" id="PIRSF039014">
    <property type="entry name" value="OTR_cyc"/>
    <property type="match status" value="1"/>
</dbReference>
<dbReference type="PANTHER" id="PTHR35038:SF5">
    <property type="entry name" value="CYTOCHROME C-TYPE PROTEIN NRFB"/>
    <property type="match status" value="1"/>
</dbReference>
<dbReference type="Gene3D" id="1.10.1130.10">
    <property type="entry name" value="Flavocytochrome C3, Chain A"/>
    <property type="match status" value="1"/>
</dbReference>
<dbReference type="PANTHER" id="PTHR35038">
    <property type="entry name" value="DISSIMILATORY SULFITE REDUCTASE SIRA"/>
    <property type="match status" value="1"/>
</dbReference>
<accession>A0ABN6NB45</accession>
<keyword evidence="1 2" id="KW-0732">Signal</keyword>
<proteinExistence type="predicted"/>